<protein>
    <submittedName>
        <fullName evidence="2">Phospholipase/carboxylesterase</fullName>
    </submittedName>
</protein>
<evidence type="ECO:0000259" key="1">
    <source>
        <dbReference type="Pfam" id="PF02230"/>
    </source>
</evidence>
<dbReference type="Pfam" id="PF02230">
    <property type="entry name" value="Abhydrolase_2"/>
    <property type="match status" value="1"/>
</dbReference>
<dbReference type="InterPro" id="IPR003140">
    <property type="entry name" value="PLipase/COase/thioEstase"/>
</dbReference>
<dbReference type="Gene3D" id="3.40.50.1820">
    <property type="entry name" value="alpha/beta hydrolase"/>
    <property type="match status" value="1"/>
</dbReference>
<name>A0A1G9H1C1_9BACL</name>
<feature type="domain" description="Phospholipase/carboxylesterase/thioesterase" evidence="1">
    <location>
        <begin position="5"/>
        <end position="197"/>
    </location>
</feature>
<proteinExistence type="predicted"/>
<dbReference type="InterPro" id="IPR029058">
    <property type="entry name" value="AB_hydrolase_fold"/>
</dbReference>
<gene>
    <name evidence="2" type="ORF">SAMN05216216_1208</name>
</gene>
<dbReference type="GO" id="GO:0016787">
    <property type="term" value="F:hydrolase activity"/>
    <property type="evidence" value="ECO:0007669"/>
    <property type="project" value="InterPro"/>
</dbReference>
<dbReference type="STRING" id="576118.SAMN05216216_1208"/>
<dbReference type="OrthoDB" id="9796570at2"/>
<keyword evidence="3" id="KW-1185">Reference proteome</keyword>
<evidence type="ECO:0000313" key="3">
    <source>
        <dbReference type="Proteomes" id="UP000199008"/>
    </source>
</evidence>
<accession>A0A1G9H1C1</accession>
<evidence type="ECO:0000313" key="2">
    <source>
        <dbReference type="EMBL" id="SDL06697.1"/>
    </source>
</evidence>
<dbReference type="RefSeq" id="WP_092987217.1">
    <property type="nucleotide sequence ID" value="NZ_FNFY01000020.1"/>
</dbReference>
<dbReference type="Proteomes" id="UP000199008">
    <property type="component" value="Unassembled WGS sequence"/>
</dbReference>
<dbReference type="EMBL" id="FNFY01000020">
    <property type="protein sequence ID" value="SDL06697.1"/>
    <property type="molecule type" value="Genomic_DNA"/>
</dbReference>
<dbReference type="AlphaFoldDB" id="A0A1G9H1C1"/>
<dbReference type="SUPFAM" id="SSF53474">
    <property type="entry name" value="alpha/beta-Hydrolases"/>
    <property type="match status" value="1"/>
</dbReference>
<organism evidence="2 3">
    <name type="scientific">Lacicoccus qingdaonensis</name>
    <dbReference type="NCBI Taxonomy" id="576118"/>
    <lineage>
        <taxon>Bacteria</taxon>
        <taxon>Bacillati</taxon>
        <taxon>Bacillota</taxon>
        <taxon>Bacilli</taxon>
        <taxon>Bacillales</taxon>
        <taxon>Salinicoccaceae</taxon>
        <taxon>Lacicoccus</taxon>
    </lineage>
</organism>
<reference evidence="3" key="1">
    <citation type="submission" date="2016-10" db="EMBL/GenBank/DDBJ databases">
        <authorList>
            <person name="Varghese N."/>
            <person name="Submissions S."/>
        </authorList>
    </citation>
    <scope>NUCLEOTIDE SEQUENCE [LARGE SCALE GENOMIC DNA]</scope>
    <source>
        <strain evidence="3">CGMCC 1.8895</strain>
    </source>
</reference>
<sequence length="198" mass="22168">MLHIFKEGKKGGPVFVLLHGTGGTEHDLIPLAEMLNSDYSILSIRGNVQEGGMNRYFKRHGEGQYDMEDLEFRGKELLNFIKESADKYDFNTEDAIPVGFSNGSNIAINIMLREESDIKKALLFAPLYPVDLSGNNKDLSGAEVFLSLGKGDPIVPEDESEKVVEIFKERGADVRHTWVNGHSLPQEVAMEARDWLNK</sequence>